<keyword evidence="2" id="KW-1185">Reference proteome</keyword>
<dbReference type="AlphaFoldDB" id="A0A915KTJ7"/>
<accession>A0A915KTJ7</accession>
<evidence type="ECO:0000256" key="1">
    <source>
        <dbReference type="SAM" id="MobiDB-lite"/>
    </source>
</evidence>
<sequence length="164" mass="17965">MPPTIMFLRRSPKRSNQPEEIEVEQPIGQAQHTPHQGPPWQLEDEGDKPRIPNTENLTAKIFREDFCSAGALSDTNLMVPDILPAAATPPTEVNADANSVTRAMTKKTISQPTLSNSIPLVADYRPPLVEAITIASHEETRPVLPKTSSPSIHSMRPAGCKLFP</sequence>
<evidence type="ECO:0000313" key="3">
    <source>
        <dbReference type="WBParaSite" id="nRc.2.0.1.t42245-RA"/>
    </source>
</evidence>
<dbReference type="WBParaSite" id="nRc.2.0.1.t42245-RA">
    <property type="protein sequence ID" value="nRc.2.0.1.t42245-RA"/>
    <property type="gene ID" value="nRc.2.0.1.g42245"/>
</dbReference>
<reference evidence="3" key="1">
    <citation type="submission" date="2022-11" db="UniProtKB">
        <authorList>
            <consortium name="WormBaseParasite"/>
        </authorList>
    </citation>
    <scope>IDENTIFICATION</scope>
</reference>
<organism evidence="2 3">
    <name type="scientific">Romanomermis culicivorax</name>
    <name type="common">Nematode worm</name>
    <dbReference type="NCBI Taxonomy" id="13658"/>
    <lineage>
        <taxon>Eukaryota</taxon>
        <taxon>Metazoa</taxon>
        <taxon>Ecdysozoa</taxon>
        <taxon>Nematoda</taxon>
        <taxon>Enoplea</taxon>
        <taxon>Dorylaimia</taxon>
        <taxon>Mermithida</taxon>
        <taxon>Mermithoidea</taxon>
        <taxon>Mermithidae</taxon>
        <taxon>Romanomermis</taxon>
    </lineage>
</organism>
<name>A0A915KTJ7_ROMCU</name>
<protein>
    <submittedName>
        <fullName evidence="3">Uncharacterized protein</fullName>
    </submittedName>
</protein>
<dbReference type="Proteomes" id="UP000887565">
    <property type="component" value="Unplaced"/>
</dbReference>
<feature type="region of interest" description="Disordered" evidence="1">
    <location>
        <begin position="1"/>
        <end position="53"/>
    </location>
</feature>
<proteinExistence type="predicted"/>
<evidence type="ECO:0000313" key="2">
    <source>
        <dbReference type="Proteomes" id="UP000887565"/>
    </source>
</evidence>